<organism evidence="4">
    <name type="scientific">Castor canadensis</name>
    <name type="common">American beaver</name>
    <dbReference type="NCBI Taxonomy" id="51338"/>
    <lineage>
        <taxon>Eukaryota</taxon>
        <taxon>Metazoa</taxon>
        <taxon>Chordata</taxon>
        <taxon>Craniata</taxon>
        <taxon>Vertebrata</taxon>
        <taxon>Euteleostomi</taxon>
        <taxon>Mammalia</taxon>
        <taxon>Eutheria</taxon>
        <taxon>Euarchontoglires</taxon>
        <taxon>Glires</taxon>
        <taxon>Rodentia</taxon>
        <taxon>Castorimorpha</taxon>
        <taxon>Castoridae</taxon>
        <taxon>Castor</taxon>
    </lineage>
</organism>
<feature type="domain" description="Histone-binding protein RBBP4-like N-terminal" evidence="3">
    <location>
        <begin position="16"/>
        <end position="67"/>
    </location>
</feature>
<evidence type="ECO:0000256" key="1">
    <source>
        <dbReference type="ARBA" id="ARBA00022574"/>
    </source>
</evidence>
<evidence type="ECO:0000259" key="3">
    <source>
        <dbReference type="Pfam" id="PF12265"/>
    </source>
</evidence>
<reference evidence="4" key="1">
    <citation type="submission" date="2023-09" db="UniProtKB">
        <authorList>
            <consortium name="Ensembl"/>
        </authorList>
    </citation>
    <scope>IDENTIFICATION</scope>
</reference>
<dbReference type="Ensembl" id="ENSCCNT00000005416.1">
    <property type="protein sequence ID" value="ENSCCNP00000004142.1"/>
    <property type="gene ID" value="ENSCCNG00000004380.1"/>
</dbReference>
<accession>A0A8C0W8A8</accession>
<evidence type="ECO:0000313" key="4">
    <source>
        <dbReference type="Ensembl" id="ENSCCNP00000004142.1"/>
    </source>
</evidence>
<keyword evidence="2" id="KW-0677">Repeat</keyword>
<dbReference type="InterPro" id="IPR050459">
    <property type="entry name" value="WD_repeat_RBAP46/RBAP48/MSI1"/>
</dbReference>
<dbReference type="InterPro" id="IPR022052">
    <property type="entry name" value="Histone-bd_RBBP4-like_N"/>
</dbReference>
<proteinExistence type="predicted"/>
<evidence type="ECO:0000256" key="2">
    <source>
        <dbReference type="ARBA" id="ARBA00022737"/>
    </source>
</evidence>
<name>A0A8C0W8A8_CASCN</name>
<dbReference type="InterPro" id="IPR015943">
    <property type="entry name" value="WD40/YVTN_repeat-like_dom_sf"/>
</dbReference>
<dbReference type="Gene3D" id="2.130.10.10">
    <property type="entry name" value="YVTN repeat-like/Quinoprotein amine dehydrogenase"/>
    <property type="match status" value="1"/>
</dbReference>
<dbReference type="Pfam" id="PF12265">
    <property type="entry name" value="CAF1C_H4-bd"/>
    <property type="match status" value="1"/>
</dbReference>
<protein>
    <recommendedName>
        <fullName evidence="3">Histone-binding protein RBBP4-like N-terminal domain-containing protein</fullName>
    </recommendedName>
</protein>
<dbReference type="AlphaFoldDB" id="A0A8C0W8A8"/>
<keyword evidence="1" id="KW-0853">WD repeat</keyword>
<dbReference type="PANTHER" id="PTHR22850">
    <property type="entry name" value="WD40 REPEAT FAMILY"/>
    <property type="match status" value="1"/>
</dbReference>
<sequence>IANKEAAFDNTVGEHEFKMWKKNTPFPYDLVIIHVLEWPSLTSQWLPGVTRPEGKDFSIHQCGLGTYIG</sequence>